<feature type="region of interest" description="Disordered" evidence="1">
    <location>
        <begin position="1"/>
        <end position="42"/>
    </location>
</feature>
<dbReference type="PANTHER" id="PTHR33349">
    <property type="entry name" value="EMB|CAB62594.1"/>
    <property type="match status" value="1"/>
</dbReference>
<dbReference type="AlphaFoldDB" id="A0A6A2ZRA2"/>
<evidence type="ECO:0000256" key="1">
    <source>
        <dbReference type="SAM" id="MobiDB-lite"/>
    </source>
</evidence>
<dbReference type="Pfam" id="PF07839">
    <property type="entry name" value="CaM_binding"/>
    <property type="match status" value="1"/>
</dbReference>
<feature type="domain" description="Calmodulin-binding" evidence="2">
    <location>
        <begin position="256"/>
        <end position="368"/>
    </location>
</feature>
<dbReference type="EMBL" id="VEPZ02001110">
    <property type="protein sequence ID" value="KAE8694474.1"/>
    <property type="molecule type" value="Genomic_DNA"/>
</dbReference>
<sequence>MTPGINGGNPRRTSLAGSANRREKSVSHFRRASIGTSNDICIPGKKLESLPKRIIKKPLDDPNLFDSSKRKKISAIRSKSLPNSPVGNGSTIHKVSEDKMKPKSSPRLKSQLSDAGRVLQHDGSSPSGRVHVKKVPLNANEKSFSKRPVTSNTKSRVEKLLPAALSERLSRGSLSRRASLSGAIRLTARKNMNLKVVVPQKNRNEVVESAKTEQLDTLKEKTLYVIKLETENVMLDSDKNENCTIEVSPPVRDESEYTLTEANHDSHSAYNEDNNGPWQLKFRQGSVLGENQNSISEGHGSFTRQVDAELDGEANDKEHGEGKDVLRQQEVVGKGLFNKVIEETANKLVETQKSKVKALVGAFETVISISLQDAKASTNTVSE</sequence>
<comment type="caution">
    <text evidence="3">The sequence shown here is derived from an EMBL/GenBank/DDBJ whole genome shotgun (WGS) entry which is preliminary data.</text>
</comment>
<dbReference type="PANTHER" id="PTHR33349:SF41">
    <property type="entry name" value="EMB|CAB62594.1"/>
    <property type="match status" value="1"/>
</dbReference>
<dbReference type="GO" id="GO:0005516">
    <property type="term" value="F:calmodulin binding"/>
    <property type="evidence" value="ECO:0007669"/>
    <property type="project" value="InterPro"/>
</dbReference>
<dbReference type="SMART" id="SM01054">
    <property type="entry name" value="CaM_binding"/>
    <property type="match status" value="1"/>
</dbReference>
<reference evidence="3" key="1">
    <citation type="submission" date="2019-09" db="EMBL/GenBank/DDBJ databases">
        <title>Draft genome information of white flower Hibiscus syriacus.</title>
        <authorList>
            <person name="Kim Y.-M."/>
        </authorList>
    </citation>
    <scope>NUCLEOTIDE SEQUENCE [LARGE SCALE GENOMIC DNA]</scope>
    <source>
        <strain evidence="3">YM2019G1</strain>
    </source>
</reference>
<proteinExistence type="predicted"/>
<organism evidence="3 4">
    <name type="scientific">Hibiscus syriacus</name>
    <name type="common">Rose of Sharon</name>
    <dbReference type="NCBI Taxonomy" id="106335"/>
    <lineage>
        <taxon>Eukaryota</taxon>
        <taxon>Viridiplantae</taxon>
        <taxon>Streptophyta</taxon>
        <taxon>Embryophyta</taxon>
        <taxon>Tracheophyta</taxon>
        <taxon>Spermatophyta</taxon>
        <taxon>Magnoliopsida</taxon>
        <taxon>eudicotyledons</taxon>
        <taxon>Gunneridae</taxon>
        <taxon>Pentapetalae</taxon>
        <taxon>rosids</taxon>
        <taxon>malvids</taxon>
        <taxon>Malvales</taxon>
        <taxon>Malvaceae</taxon>
        <taxon>Malvoideae</taxon>
        <taxon>Hibiscus</taxon>
    </lineage>
</organism>
<feature type="region of interest" description="Disordered" evidence="1">
    <location>
        <begin position="75"/>
        <end position="131"/>
    </location>
</feature>
<evidence type="ECO:0000313" key="3">
    <source>
        <dbReference type="EMBL" id="KAE8694474.1"/>
    </source>
</evidence>
<feature type="compositionally biased region" description="Polar residues" evidence="1">
    <location>
        <begin position="81"/>
        <end position="93"/>
    </location>
</feature>
<evidence type="ECO:0000259" key="2">
    <source>
        <dbReference type="SMART" id="SM01054"/>
    </source>
</evidence>
<gene>
    <name evidence="3" type="ORF">F3Y22_tig00110783pilonHSYRG00321</name>
</gene>
<name>A0A6A2ZRA2_HIBSY</name>
<dbReference type="InterPro" id="IPR012417">
    <property type="entry name" value="CaM-bd_dom_pln"/>
</dbReference>
<accession>A0A6A2ZRA2</accession>
<keyword evidence="4" id="KW-1185">Reference proteome</keyword>
<evidence type="ECO:0000313" key="4">
    <source>
        <dbReference type="Proteomes" id="UP000436088"/>
    </source>
</evidence>
<protein>
    <recommendedName>
        <fullName evidence="2">Calmodulin-binding domain-containing protein</fullName>
    </recommendedName>
</protein>
<dbReference type="Proteomes" id="UP000436088">
    <property type="component" value="Unassembled WGS sequence"/>
</dbReference>